<comment type="similarity">
    <text evidence="2">Belongs to the CorA metal ion transporter (MIT) (TC 1.A.35) family.</text>
</comment>
<dbReference type="PANTHER" id="PTHR46494:SF3">
    <property type="entry name" value="ZINC TRANSPORT PROTEIN ZNTB"/>
    <property type="match status" value="1"/>
</dbReference>
<comment type="caution">
    <text evidence="15">The sequence shown here is derived from an EMBL/GenBank/DDBJ whole genome shotgun (WGS) entry which is preliminary data.</text>
</comment>
<accession>A0A3S2XQP6</accession>
<dbReference type="GO" id="GO:0000287">
    <property type="term" value="F:magnesium ion binding"/>
    <property type="evidence" value="ECO:0007669"/>
    <property type="project" value="TreeGrafter"/>
</dbReference>
<dbReference type="Gene3D" id="3.30.460.20">
    <property type="entry name" value="CorA soluble domain-like"/>
    <property type="match status" value="1"/>
</dbReference>
<keyword evidence="8" id="KW-0460">Magnesium</keyword>
<comment type="subcellular location">
    <subcellularLocation>
        <location evidence="1">Cell membrane</location>
        <topology evidence="1">Multi-pass membrane protein</topology>
    </subcellularLocation>
</comment>
<evidence type="ECO:0000256" key="9">
    <source>
        <dbReference type="ARBA" id="ARBA00022989"/>
    </source>
</evidence>
<dbReference type="AlphaFoldDB" id="A0A3S2XQP6"/>
<evidence type="ECO:0000256" key="8">
    <source>
        <dbReference type="ARBA" id="ARBA00022842"/>
    </source>
</evidence>
<feature type="transmembrane region" description="Helical" evidence="14">
    <location>
        <begin position="278"/>
        <end position="298"/>
    </location>
</feature>
<dbReference type="GO" id="GO:0050897">
    <property type="term" value="F:cobalt ion binding"/>
    <property type="evidence" value="ECO:0007669"/>
    <property type="project" value="TreeGrafter"/>
</dbReference>
<keyword evidence="11 14" id="KW-0472">Membrane</keyword>
<evidence type="ECO:0000256" key="12">
    <source>
        <dbReference type="ARBA" id="ARBA00034269"/>
    </source>
</evidence>
<organism evidence="15 16">
    <name type="scientific">Inhella crocodyli</name>
    <dbReference type="NCBI Taxonomy" id="2499851"/>
    <lineage>
        <taxon>Bacteria</taxon>
        <taxon>Pseudomonadati</taxon>
        <taxon>Pseudomonadota</taxon>
        <taxon>Betaproteobacteria</taxon>
        <taxon>Burkholderiales</taxon>
        <taxon>Sphaerotilaceae</taxon>
        <taxon>Inhella</taxon>
    </lineage>
</organism>
<dbReference type="Gene3D" id="1.20.58.340">
    <property type="entry name" value="Magnesium transport protein CorA, transmembrane region"/>
    <property type="match status" value="2"/>
</dbReference>
<evidence type="ECO:0000256" key="10">
    <source>
        <dbReference type="ARBA" id="ARBA00023065"/>
    </source>
</evidence>
<dbReference type="InterPro" id="IPR002523">
    <property type="entry name" value="MgTranspt_CorA/ZnTranspt_ZntB"/>
</dbReference>
<keyword evidence="7" id="KW-0862">Zinc</keyword>
<dbReference type="EMBL" id="SACM01000003">
    <property type="protein sequence ID" value="RVT84628.1"/>
    <property type="molecule type" value="Genomic_DNA"/>
</dbReference>
<feature type="transmembrane region" description="Helical" evidence="14">
    <location>
        <begin position="310"/>
        <end position="330"/>
    </location>
</feature>
<evidence type="ECO:0000313" key="16">
    <source>
        <dbReference type="Proteomes" id="UP000288587"/>
    </source>
</evidence>
<dbReference type="PANTHER" id="PTHR46494">
    <property type="entry name" value="CORA FAMILY METAL ION TRANSPORTER (EUROFUNG)"/>
    <property type="match status" value="1"/>
</dbReference>
<evidence type="ECO:0000256" key="3">
    <source>
        <dbReference type="ARBA" id="ARBA00022448"/>
    </source>
</evidence>
<evidence type="ECO:0000256" key="6">
    <source>
        <dbReference type="ARBA" id="ARBA00022692"/>
    </source>
</evidence>
<reference evidence="15 16" key="1">
    <citation type="submission" date="2019-01" db="EMBL/GenBank/DDBJ databases">
        <authorList>
            <person name="Chen W.-M."/>
        </authorList>
    </citation>
    <scope>NUCLEOTIDE SEQUENCE [LARGE SCALE GENOMIC DNA]</scope>
    <source>
        <strain evidence="15 16">CCP-18</strain>
    </source>
</reference>
<comment type="catalytic activity">
    <reaction evidence="12">
        <text>Mg(2+)(in) = Mg(2+)(out)</text>
        <dbReference type="Rhea" id="RHEA:29827"/>
        <dbReference type="ChEBI" id="CHEBI:18420"/>
    </reaction>
</comment>
<dbReference type="InterPro" id="IPR045861">
    <property type="entry name" value="CorA_cytoplasmic_dom"/>
</dbReference>
<evidence type="ECO:0000256" key="4">
    <source>
        <dbReference type="ARBA" id="ARBA00022475"/>
    </source>
</evidence>
<keyword evidence="6 14" id="KW-0812">Transmembrane</keyword>
<dbReference type="InterPro" id="IPR045863">
    <property type="entry name" value="CorA_TM1_TM2"/>
</dbReference>
<gene>
    <name evidence="15" type="ORF">EOD73_10825</name>
</gene>
<name>A0A3S2XQP6_9BURK</name>
<keyword evidence="9 14" id="KW-1133">Transmembrane helix</keyword>
<evidence type="ECO:0000256" key="5">
    <source>
        <dbReference type="ARBA" id="ARBA00022519"/>
    </source>
</evidence>
<evidence type="ECO:0000256" key="7">
    <source>
        <dbReference type="ARBA" id="ARBA00022833"/>
    </source>
</evidence>
<dbReference type="FunFam" id="1.20.58.340:FF:000004">
    <property type="entry name" value="Magnesium transport protein CorA"/>
    <property type="match status" value="1"/>
</dbReference>
<dbReference type="OrthoDB" id="9803416at2"/>
<dbReference type="Proteomes" id="UP000288587">
    <property type="component" value="Unassembled WGS sequence"/>
</dbReference>
<evidence type="ECO:0000313" key="15">
    <source>
        <dbReference type="EMBL" id="RVT84628.1"/>
    </source>
</evidence>
<evidence type="ECO:0000256" key="1">
    <source>
        <dbReference type="ARBA" id="ARBA00004651"/>
    </source>
</evidence>
<keyword evidence="10" id="KW-0406">Ion transport</keyword>
<evidence type="ECO:0000256" key="14">
    <source>
        <dbReference type="SAM" id="Phobius"/>
    </source>
</evidence>
<dbReference type="RefSeq" id="WP_127683028.1">
    <property type="nucleotide sequence ID" value="NZ_SACM01000003.1"/>
</dbReference>
<evidence type="ECO:0000256" key="2">
    <source>
        <dbReference type="ARBA" id="ARBA00009765"/>
    </source>
</evidence>
<evidence type="ECO:0000256" key="11">
    <source>
        <dbReference type="ARBA" id="ARBA00023136"/>
    </source>
</evidence>
<proteinExistence type="inferred from homology"/>
<dbReference type="CDD" id="cd12822">
    <property type="entry name" value="TmCorA-like"/>
    <property type="match status" value="1"/>
</dbReference>
<sequence length="340" mass="38694">MQAWHLHDRIEPLAALPLDLPPQGFVWLAVARQELRDHFAEIQARLAHWSGAPLLELHVSDLLNEDLPSHFDYTQAYDLLVLRRLGAHADVDRLDTQAVGFAVYPRVVLSVHPNDCPVREHFTQRLPTLVSSQEGQHRLPANPDELMLRMLNHMVDSYLELRRLLTRHHGDLQQALLDTHRPFEDWPRLLVARSSLHKLEDLCEDQRAAVQEWLDALAEWPSTESQAERDSLRVRARDVIEHIERVLGHAHRLGATTESAVQMHYAALGHRTNNIMRVLTALTAVFLPLNLITGIFGMNFDSLPLIHSATGIWVALGLMGAVALGLAWVFRRKRYISSRG</sequence>
<keyword evidence="3" id="KW-0813">Transport</keyword>
<keyword evidence="16" id="KW-1185">Reference proteome</keyword>
<protein>
    <submittedName>
        <fullName evidence="15">Magnesium transporter CorA</fullName>
    </submittedName>
</protein>
<dbReference type="Pfam" id="PF01544">
    <property type="entry name" value="CorA"/>
    <property type="match status" value="1"/>
</dbReference>
<dbReference type="GO" id="GO:0015087">
    <property type="term" value="F:cobalt ion transmembrane transporter activity"/>
    <property type="evidence" value="ECO:0007669"/>
    <property type="project" value="TreeGrafter"/>
</dbReference>
<evidence type="ECO:0000256" key="13">
    <source>
        <dbReference type="ARBA" id="ARBA00045497"/>
    </source>
</evidence>
<dbReference type="SUPFAM" id="SSF143865">
    <property type="entry name" value="CorA soluble domain-like"/>
    <property type="match status" value="1"/>
</dbReference>
<keyword evidence="4" id="KW-1003">Cell membrane</keyword>
<comment type="function">
    <text evidence="13">Mediates influx of magnesium ions. Alternates between open and closed states. Activated by low cytoplasmic Mg(2+) levels. Inactive when cytoplasmic Mg(2+) levels are high.</text>
</comment>
<dbReference type="GO" id="GO:0015095">
    <property type="term" value="F:magnesium ion transmembrane transporter activity"/>
    <property type="evidence" value="ECO:0007669"/>
    <property type="project" value="TreeGrafter"/>
</dbReference>
<keyword evidence="5" id="KW-0997">Cell inner membrane</keyword>
<dbReference type="SUPFAM" id="SSF144083">
    <property type="entry name" value="Magnesium transport protein CorA, transmembrane region"/>
    <property type="match status" value="1"/>
</dbReference>
<dbReference type="GO" id="GO:0005886">
    <property type="term" value="C:plasma membrane"/>
    <property type="evidence" value="ECO:0007669"/>
    <property type="project" value="UniProtKB-SubCell"/>
</dbReference>